<proteinExistence type="inferred from homology"/>
<evidence type="ECO:0000256" key="5">
    <source>
        <dbReference type="ARBA" id="ARBA00022927"/>
    </source>
</evidence>
<evidence type="ECO:0000256" key="1">
    <source>
        <dbReference type="ARBA" id="ARBA00004651"/>
    </source>
</evidence>
<evidence type="ECO:0000256" key="7">
    <source>
        <dbReference type="ARBA" id="ARBA00023136"/>
    </source>
</evidence>
<comment type="subcellular location">
    <subcellularLocation>
        <location evidence="1">Cell membrane</location>
        <topology evidence="1">Multi-pass membrane protein</topology>
    </subcellularLocation>
    <subcellularLocation>
        <location evidence="8">Membrane</location>
        <topology evidence="8">Multi-pass membrane protein</topology>
    </subcellularLocation>
</comment>
<evidence type="ECO:0000256" key="4">
    <source>
        <dbReference type="ARBA" id="ARBA00022692"/>
    </source>
</evidence>
<dbReference type="GO" id="GO:0005886">
    <property type="term" value="C:plasma membrane"/>
    <property type="evidence" value="ECO:0007669"/>
    <property type="project" value="UniProtKB-SubCell"/>
</dbReference>
<evidence type="ECO:0000313" key="13">
    <source>
        <dbReference type="Proteomes" id="UP000002964"/>
    </source>
</evidence>
<evidence type="ECO:0000259" key="11">
    <source>
        <dbReference type="Pfam" id="PF01618"/>
    </source>
</evidence>
<protein>
    <submittedName>
        <fullName evidence="12">Biopolymer transport protein</fullName>
    </submittedName>
</protein>
<evidence type="ECO:0000256" key="8">
    <source>
        <dbReference type="RuleBase" id="RU004057"/>
    </source>
</evidence>
<feature type="domain" description="MotA/TolQ/ExbB proton channel" evidence="11">
    <location>
        <begin position="167"/>
        <end position="290"/>
    </location>
</feature>
<feature type="compositionally biased region" description="Low complexity" evidence="9">
    <location>
        <begin position="1"/>
        <end position="36"/>
    </location>
</feature>
<evidence type="ECO:0000256" key="10">
    <source>
        <dbReference type="SAM" id="Phobius"/>
    </source>
</evidence>
<reference evidence="12 13" key="2">
    <citation type="submission" date="2011-11" db="EMBL/GenBank/DDBJ databases">
        <authorList>
            <consortium name="US DOE Joint Genome Institute"/>
            <person name="Lucas S."/>
            <person name="Han J."/>
            <person name="Lapidus A."/>
            <person name="Cheng J.-F."/>
            <person name="Goodwin L."/>
            <person name="Pitluck S."/>
            <person name="Peters L."/>
            <person name="Ovchinnikova G."/>
            <person name="Zhang X."/>
            <person name="Detter J.C."/>
            <person name="Han C."/>
            <person name="Tapia R."/>
            <person name="Land M."/>
            <person name="Hauser L."/>
            <person name="Kyrpides N."/>
            <person name="Ivanova N."/>
            <person name="Pagani I."/>
            <person name="Vogl K."/>
            <person name="Liu Z."/>
            <person name="Overmann J."/>
            <person name="Frigaard N.-U."/>
            <person name="Bryant D."/>
            <person name="Woyke T."/>
        </authorList>
    </citation>
    <scope>NUCLEOTIDE SEQUENCE [LARGE SCALE GENOMIC DNA]</scope>
    <source>
        <strain evidence="12 13">970</strain>
    </source>
</reference>
<evidence type="ECO:0000313" key="12">
    <source>
        <dbReference type="EMBL" id="EIC19409.1"/>
    </source>
</evidence>
<dbReference type="GO" id="GO:0017038">
    <property type="term" value="P:protein import"/>
    <property type="evidence" value="ECO:0007669"/>
    <property type="project" value="TreeGrafter"/>
</dbReference>
<comment type="similarity">
    <text evidence="8">Belongs to the exbB/tolQ family.</text>
</comment>
<sequence length="343" mass="35552">MTDTTAQAAPSALAPTANGMRAEPAAGASSAPAASPKSEVLPEPFAETAAGPQLESPTDALPADLATSTAVPPSLPAPNTGTESAALSIPDDGVSNLVELLRWLSDGGPVLMIIAALSVVALTLVLIKAWQFHRLRLDAREPVARALALWARDEPAGAMAALAGSCQPVARLLHRALRGYLLPGIDAELLREELARLASAELERLRSYLRALETIATLSPLLGLLGTVLGMIEAFRQLEQAGAQVNPALLSGGIWQALLTTAAGLGVAIPVVFAHAWLEQRVEGCGHRMEDAVTQVFTRDLMTARNQVAQSAADAVHQGATPITEAAFQSTSAPSAQRGSDAA</sequence>
<dbReference type="HOGENOM" id="CLU_053325_1_0_6"/>
<evidence type="ECO:0000256" key="2">
    <source>
        <dbReference type="ARBA" id="ARBA00022448"/>
    </source>
</evidence>
<keyword evidence="6 10" id="KW-1133">Transmembrane helix</keyword>
<dbReference type="InterPro" id="IPR050790">
    <property type="entry name" value="ExbB/TolQ_transport"/>
</dbReference>
<accession>H8Z8K4</accession>
<evidence type="ECO:0000256" key="9">
    <source>
        <dbReference type="SAM" id="MobiDB-lite"/>
    </source>
</evidence>
<dbReference type="InterPro" id="IPR002898">
    <property type="entry name" value="MotA_ExbB_proton_chnl"/>
</dbReference>
<reference evidence="13" key="1">
    <citation type="submission" date="2011-06" db="EMBL/GenBank/DDBJ databases">
        <authorList>
            <consortium name="US DOE Joint Genome Institute (JGI-PGF)"/>
            <person name="Lucas S."/>
            <person name="Han J."/>
            <person name="Lapidus A."/>
            <person name="Cheng J.-F."/>
            <person name="Goodwin L."/>
            <person name="Pitluck S."/>
            <person name="Peters L."/>
            <person name="Land M.L."/>
            <person name="Hauser L."/>
            <person name="Vogl K."/>
            <person name="Liu Z."/>
            <person name="Overmann J."/>
            <person name="Frigaard N.-U."/>
            <person name="Bryant D.A."/>
            <person name="Woyke T.J."/>
        </authorList>
    </citation>
    <scope>NUCLEOTIDE SEQUENCE [LARGE SCALE GENOMIC DNA]</scope>
    <source>
        <strain evidence="13">970</strain>
    </source>
</reference>
<keyword evidence="3" id="KW-1003">Cell membrane</keyword>
<dbReference type="EMBL" id="JH603171">
    <property type="protein sequence ID" value="EIC19409.1"/>
    <property type="molecule type" value="Genomic_DNA"/>
</dbReference>
<organism evidence="12 13">
    <name type="scientific">Thiorhodovibrio frisius</name>
    <dbReference type="NCBI Taxonomy" id="631362"/>
    <lineage>
        <taxon>Bacteria</taxon>
        <taxon>Pseudomonadati</taxon>
        <taxon>Pseudomonadota</taxon>
        <taxon>Gammaproteobacteria</taxon>
        <taxon>Chromatiales</taxon>
        <taxon>Chromatiaceae</taxon>
        <taxon>Thiorhodovibrio</taxon>
    </lineage>
</organism>
<evidence type="ECO:0000256" key="3">
    <source>
        <dbReference type="ARBA" id="ARBA00022475"/>
    </source>
</evidence>
<feature type="transmembrane region" description="Helical" evidence="10">
    <location>
        <begin position="214"/>
        <end position="234"/>
    </location>
</feature>
<feature type="compositionally biased region" description="Polar residues" evidence="9">
    <location>
        <begin position="66"/>
        <end position="85"/>
    </location>
</feature>
<keyword evidence="13" id="KW-1185">Reference proteome</keyword>
<gene>
    <name evidence="12" type="ORF">Thi970DRAFT_04928</name>
</gene>
<dbReference type="PANTHER" id="PTHR30625:SF15">
    <property type="entry name" value="BIOPOLYMER TRANSPORT PROTEIN EXBB"/>
    <property type="match status" value="1"/>
</dbReference>
<dbReference type="Proteomes" id="UP000002964">
    <property type="component" value="Unassembled WGS sequence"/>
</dbReference>
<keyword evidence="4 10" id="KW-0812">Transmembrane</keyword>
<name>H8Z8K4_9GAMM</name>
<feature type="region of interest" description="Disordered" evidence="9">
    <location>
        <begin position="1"/>
        <end position="87"/>
    </location>
</feature>
<keyword evidence="5 8" id="KW-0653">Protein transport</keyword>
<feature type="transmembrane region" description="Helical" evidence="10">
    <location>
        <begin position="254"/>
        <end position="278"/>
    </location>
</feature>
<dbReference type="Pfam" id="PF01618">
    <property type="entry name" value="MotA_ExbB"/>
    <property type="match status" value="1"/>
</dbReference>
<keyword evidence="7 10" id="KW-0472">Membrane</keyword>
<evidence type="ECO:0000256" key="6">
    <source>
        <dbReference type="ARBA" id="ARBA00022989"/>
    </source>
</evidence>
<dbReference type="eggNOG" id="COG0811">
    <property type="taxonomic scope" value="Bacteria"/>
</dbReference>
<dbReference type="PANTHER" id="PTHR30625">
    <property type="entry name" value="PROTEIN TOLQ"/>
    <property type="match status" value="1"/>
</dbReference>
<feature type="transmembrane region" description="Helical" evidence="10">
    <location>
        <begin position="110"/>
        <end position="130"/>
    </location>
</feature>
<keyword evidence="2 8" id="KW-0813">Transport</keyword>
<dbReference type="AlphaFoldDB" id="H8Z8K4"/>
<dbReference type="STRING" id="631362.Thi970DRAFT_04928"/>